<gene>
    <name evidence="15" type="ORF">H696_00107</name>
</gene>
<keyword evidence="7 12" id="KW-0812">Transmembrane</keyword>
<dbReference type="Proteomes" id="UP000030693">
    <property type="component" value="Unassembled WGS sequence"/>
</dbReference>
<evidence type="ECO:0000256" key="7">
    <source>
        <dbReference type="ARBA" id="ARBA00022692"/>
    </source>
</evidence>
<keyword evidence="8" id="KW-0256">Endoplasmic reticulum</keyword>
<comment type="pathway">
    <text evidence="2">Protein modification; protein glycosylation.</text>
</comment>
<dbReference type="PANTHER" id="PTHR45919:SF1">
    <property type="entry name" value="GDP-MAN:MAN(3)GLCNAC(2)-PP-DOL ALPHA-1,2-MANNOSYLTRANSFERASE"/>
    <property type="match status" value="1"/>
</dbReference>
<dbReference type="AlphaFoldDB" id="A0A058ZF05"/>
<keyword evidence="9 12" id="KW-1133">Transmembrane helix</keyword>
<accession>A0A058ZF05</accession>
<comment type="catalytic activity">
    <reaction evidence="11">
        <text>an alpha-D-Man-(1-&gt;3)-[alpha-D-Man-(1-&gt;6)]-beta-D-Man-(1-&gt;4)-beta-D-GlcNAc-(1-&gt;4)-alpha-D-GlcNAc-diphospho-di-trans,poly-cis-dolichol + 2 GDP-alpha-D-mannose = an alpha-D-Man-(1-&gt;2)-alpha-D-Man-(1-&gt;2)-alpha-D-Man-(1-&gt;3)-[alpha-D-Man-(1-&gt;6)]-beta-D-Man-(1-&gt;4)-beta-D-GlcNAc-(1-&gt;4)-alpha-D-GlcNAc-diphospho-di-trans,poly-cis-dolichol + 2 GDP + 2 H(+)</text>
        <dbReference type="Rhea" id="RHEA:29523"/>
        <dbReference type="Rhea" id="RHEA-COMP:19515"/>
        <dbReference type="Rhea" id="RHEA-COMP:19516"/>
        <dbReference type="ChEBI" id="CHEBI:15378"/>
        <dbReference type="ChEBI" id="CHEBI:57527"/>
        <dbReference type="ChEBI" id="CHEBI:58189"/>
        <dbReference type="ChEBI" id="CHEBI:132511"/>
        <dbReference type="ChEBI" id="CHEBI:132515"/>
        <dbReference type="EC" id="2.4.1.131"/>
    </reaction>
    <physiologicalReaction direction="left-to-right" evidence="11">
        <dbReference type="Rhea" id="RHEA:29524"/>
    </physiologicalReaction>
</comment>
<feature type="domain" description="ALG11 mannosyltransferase N-terminal" evidence="14">
    <location>
        <begin position="85"/>
        <end position="275"/>
    </location>
</feature>
<evidence type="ECO:0000256" key="12">
    <source>
        <dbReference type="SAM" id="Phobius"/>
    </source>
</evidence>
<protein>
    <recommendedName>
        <fullName evidence="4">GDP-Man:Man(3)GlcNAc(2)-PP-Dol alpha-1,2-mannosyltransferase</fullName>
        <ecNumber evidence="3">2.4.1.131</ecNumber>
    </recommendedName>
</protein>
<evidence type="ECO:0000256" key="6">
    <source>
        <dbReference type="ARBA" id="ARBA00022679"/>
    </source>
</evidence>
<evidence type="ECO:0000259" key="14">
    <source>
        <dbReference type="Pfam" id="PF15924"/>
    </source>
</evidence>
<evidence type="ECO:0000256" key="8">
    <source>
        <dbReference type="ARBA" id="ARBA00022824"/>
    </source>
</evidence>
<proteinExistence type="predicted"/>
<dbReference type="OMA" id="ARLYGWV"/>
<evidence type="ECO:0000256" key="5">
    <source>
        <dbReference type="ARBA" id="ARBA00022676"/>
    </source>
</evidence>
<dbReference type="EC" id="2.4.1.131" evidence="3"/>
<evidence type="ECO:0000256" key="11">
    <source>
        <dbReference type="ARBA" id="ARBA00045065"/>
    </source>
</evidence>
<keyword evidence="10 12" id="KW-0472">Membrane</keyword>
<dbReference type="PANTHER" id="PTHR45919">
    <property type="entry name" value="GDP-MAN:MAN(3)GLCNAC(2)-PP-DOL ALPHA-1,2-MANNOSYLTRANSFERASE"/>
    <property type="match status" value="1"/>
</dbReference>
<organism evidence="15">
    <name type="scientific">Fonticula alba</name>
    <name type="common">Slime mold</name>
    <dbReference type="NCBI Taxonomy" id="691883"/>
    <lineage>
        <taxon>Eukaryota</taxon>
        <taxon>Rotosphaerida</taxon>
        <taxon>Fonticulaceae</taxon>
        <taxon>Fonticula</taxon>
    </lineage>
</organism>
<keyword evidence="5" id="KW-0328">Glycosyltransferase</keyword>
<evidence type="ECO:0000259" key="13">
    <source>
        <dbReference type="Pfam" id="PF00534"/>
    </source>
</evidence>
<dbReference type="InterPro" id="IPR038013">
    <property type="entry name" value="ALG11"/>
</dbReference>
<dbReference type="Pfam" id="PF15924">
    <property type="entry name" value="ALG11_N"/>
    <property type="match status" value="1"/>
</dbReference>
<evidence type="ECO:0000256" key="3">
    <source>
        <dbReference type="ARBA" id="ARBA00012645"/>
    </source>
</evidence>
<feature type="transmembrane region" description="Helical" evidence="12">
    <location>
        <begin position="12"/>
        <end position="41"/>
    </location>
</feature>
<evidence type="ECO:0000256" key="4">
    <source>
        <dbReference type="ARBA" id="ARBA00022018"/>
    </source>
</evidence>
<dbReference type="GO" id="GO:0006487">
    <property type="term" value="P:protein N-linked glycosylation"/>
    <property type="evidence" value="ECO:0007669"/>
    <property type="project" value="TreeGrafter"/>
</dbReference>
<dbReference type="eggNOG" id="KOG1387">
    <property type="taxonomic scope" value="Eukaryota"/>
</dbReference>
<dbReference type="InterPro" id="IPR001296">
    <property type="entry name" value="Glyco_trans_1"/>
</dbReference>
<feature type="domain" description="Glycosyl transferase family 1" evidence="13">
    <location>
        <begin position="448"/>
        <end position="534"/>
    </location>
</feature>
<dbReference type="RefSeq" id="XP_009492214.1">
    <property type="nucleotide sequence ID" value="XM_009493939.1"/>
</dbReference>
<dbReference type="Pfam" id="PF00534">
    <property type="entry name" value="Glycos_transf_1"/>
    <property type="match status" value="1"/>
</dbReference>
<dbReference type="STRING" id="691883.A0A058ZF05"/>
<comment type="subcellular location">
    <subcellularLocation>
        <location evidence="1">Endoplasmic reticulum membrane</location>
        <topology evidence="1">Single-pass membrane protein</topology>
    </subcellularLocation>
</comment>
<evidence type="ECO:0000256" key="2">
    <source>
        <dbReference type="ARBA" id="ARBA00004922"/>
    </source>
</evidence>
<evidence type="ECO:0000313" key="15">
    <source>
        <dbReference type="EMBL" id="KCV72513.1"/>
    </source>
</evidence>
<dbReference type="SUPFAM" id="SSF53756">
    <property type="entry name" value="UDP-Glycosyltransferase/glycogen phosphorylase"/>
    <property type="match status" value="1"/>
</dbReference>
<evidence type="ECO:0000313" key="16">
    <source>
        <dbReference type="Proteomes" id="UP000030693"/>
    </source>
</evidence>
<keyword evidence="16" id="KW-1185">Reference proteome</keyword>
<keyword evidence="6" id="KW-0808">Transferase</keyword>
<dbReference type="GO" id="GO:0005789">
    <property type="term" value="C:endoplasmic reticulum membrane"/>
    <property type="evidence" value="ECO:0007669"/>
    <property type="project" value="UniProtKB-SubCell"/>
</dbReference>
<evidence type="ECO:0000256" key="10">
    <source>
        <dbReference type="ARBA" id="ARBA00023136"/>
    </source>
</evidence>
<evidence type="ECO:0000256" key="1">
    <source>
        <dbReference type="ARBA" id="ARBA00004389"/>
    </source>
</evidence>
<dbReference type="Gene3D" id="3.40.50.2000">
    <property type="entry name" value="Glycogen Phosphorylase B"/>
    <property type="match status" value="1"/>
</dbReference>
<name>A0A058ZF05_FONAL</name>
<dbReference type="GO" id="GO:0004377">
    <property type="term" value="F:GDP-Man:Man(3)GlcNAc(2)-PP-Dol alpha-1,2-mannosyltransferase activity"/>
    <property type="evidence" value="ECO:0007669"/>
    <property type="project" value="UniProtKB-EC"/>
</dbReference>
<reference evidence="15" key="1">
    <citation type="submission" date="2013-04" db="EMBL/GenBank/DDBJ databases">
        <title>The Genome Sequence of Fonticula alba ATCC 38817.</title>
        <authorList>
            <consortium name="The Broad Institute Genomics Platform"/>
            <person name="Russ C."/>
            <person name="Cuomo C."/>
            <person name="Burger G."/>
            <person name="Gray M.W."/>
            <person name="Holland P.W.H."/>
            <person name="King N."/>
            <person name="Lang F.B.F."/>
            <person name="Roger A.J."/>
            <person name="Ruiz-Trillo I."/>
            <person name="Brown M."/>
            <person name="Walker B."/>
            <person name="Young S."/>
            <person name="Zeng Q."/>
            <person name="Gargeya S."/>
            <person name="Fitzgerald M."/>
            <person name="Haas B."/>
            <person name="Abouelleil A."/>
            <person name="Allen A.W."/>
            <person name="Alvarado L."/>
            <person name="Arachchi H.M."/>
            <person name="Berlin A.M."/>
            <person name="Chapman S.B."/>
            <person name="Gainer-Dewar J."/>
            <person name="Goldberg J."/>
            <person name="Griggs A."/>
            <person name="Gujja S."/>
            <person name="Hansen M."/>
            <person name="Howarth C."/>
            <person name="Imamovic A."/>
            <person name="Ireland A."/>
            <person name="Larimer J."/>
            <person name="McCowan C."/>
            <person name="Murphy C."/>
            <person name="Pearson M."/>
            <person name="Poon T.W."/>
            <person name="Priest M."/>
            <person name="Roberts A."/>
            <person name="Saif S."/>
            <person name="Shea T."/>
            <person name="Sisk P."/>
            <person name="Sykes S."/>
            <person name="Wortman J."/>
            <person name="Nusbaum C."/>
            <person name="Birren B."/>
        </authorList>
    </citation>
    <scope>NUCLEOTIDE SEQUENCE [LARGE SCALE GENOMIC DNA]</scope>
    <source>
        <strain evidence="15">ATCC 38817</strain>
    </source>
</reference>
<dbReference type="InterPro" id="IPR031814">
    <property type="entry name" value="ALG11_N"/>
</dbReference>
<dbReference type="EMBL" id="KB932201">
    <property type="protein sequence ID" value="KCV72513.1"/>
    <property type="molecule type" value="Genomic_DNA"/>
</dbReference>
<evidence type="ECO:0000256" key="9">
    <source>
        <dbReference type="ARBA" id="ARBA00022989"/>
    </source>
</evidence>
<sequence length="596" mass="64586">MILISIAIGTIAILSALSLTAAVLFFVLVPACVITSLRYLLRLIGKTGRRHRIGRPNDPVIGFFHPSRSLESRPHVHALPLPPHGGGGGERVLWSAVAAIQRAYPTAAVCVYTGDVTAAEADAAGRHAPEHALDRFNIDLPRPVHLVPLVARPLLSPHLWPVATLVFQSLAGAFVGLEAIWRLQPDVMIDTSGHAFAYPIWSWASGGATWVASYTHYPVVSSDMLEAQRAQKTLKSRLKIPYYRLFSQLYRLAGSYSGFSMVNSTWTSNHMAAIWRQKPTIVFPPCDTKTLSALPLEGDPGAGRQPNIVYLAQFRPEKDHGLVLRAFAKYLQAWLGAEQKEANPELVDYEAHTGRMSAASRTVRQRAAQAAGLVFIGSIRAAPLQRQQDIVLLRDLISQAQNLLGHFPPRVGVASSPEDTKAALSAPVAGPMVDTLDALLQRQGYWDHLLANGRVRFLVNAPFDLVARYLGQSQVGVHAMRQEHFGIGVVETMAAGCVMVAHDSGGPQADIVVPDAGGNITGFLARTHRDYARAFSHVLGTLDGATRRRIAGHARAHVGAAFSQQRFDRAFVQAVAPAVDITLARMGQASLAQAKI</sequence>
<dbReference type="OrthoDB" id="2276068at2759"/>
<dbReference type="GeneID" id="20524832"/>